<name>A0A1H2LI90_9ACTN</name>
<feature type="transmembrane region" description="Helical" evidence="1">
    <location>
        <begin position="39"/>
        <end position="61"/>
    </location>
</feature>
<evidence type="ECO:0000256" key="1">
    <source>
        <dbReference type="SAM" id="Phobius"/>
    </source>
</evidence>
<feature type="transmembrane region" description="Helical" evidence="1">
    <location>
        <begin position="90"/>
        <end position="108"/>
    </location>
</feature>
<dbReference type="RefSeq" id="WP_157719706.1">
    <property type="nucleotide sequence ID" value="NZ_LT629799.1"/>
</dbReference>
<gene>
    <name evidence="2" type="ORF">SAMN04488544_0152</name>
</gene>
<keyword evidence="1" id="KW-1133">Transmembrane helix</keyword>
<feature type="transmembrane region" description="Helical" evidence="1">
    <location>
        <begin position="12"/>
        <end position="33"/>
    </location>
</feature>
<proteinExistence type="predicted"/>
<dbReference type="AlphaFoldDB" id="A0A1H2LI90"/>
<accession>A0A1H2LI90</accession>
<evidence type="ECO:0000313" key="2">
    <source>
        <dbReference type="EMBL" id="SDU80281.1"/>
    </source>
</evidence>
<reference evidence="3" key="1">
    <citation type="submission" date="2016-10" db="EMBL/GenBank/DDBJ databases">
        <authorList>
            <person name="Varghese N."/>
            <person name="Submissions S."/>
        </authorList>
    </citation>
    <scope>NUCLEOTIDE SEQUENCE [LARGE SCALE GENOMIC DNA]</scope>
    <source>
        <strain evidence="3">DSM 21743</strain>
    </source>
</reference>
<dbReference type="OrthoDB" id="9792527at2"/>
<keyword evidence="1" id="KW-0812">Transmembrane</keyword>
<sequence length="267" mass="27387">MGATRTRVGRVVRRPGVLGYLGALVVLGGGAALGTRAGAGVGLLAAVALGGLVLAFVALLLPRLSGSAMALVGIGGLILLANAGDGRGVFVWPGAVGLGATLATEVLWRRQEARRPPGADTARLRTFHDEAGELVERADPPAAETGRLVERLDGRSRTGVSVLRPPARLDVGGDARGPLLVALCEDTTVKRPVWSVVASEAAHPPDAEVSVRVAGIDAFLPTRSTTTLGPALAALEAFLLTGRPAEGVPWRADTEAEDLRAVFDNLG</sequence>
<dbReference type="Proteomes" id="UP000198825">
    <property type="component" value="Chromosome I"/>
</dbReference>
<evidence type="ECO:0000313" key="3">
    <source>
        <dbReference type="Proteomes" id="UP000198825"/>
    </source>
</evidence>
<dbReference type="EMBL" id="LT629799">
    <property type="protein sequence ID" value="SDU80281.1"/>
    <property type="molecule type" value="Genomic_DNA"/>
</dbReference>
<keyword evidence="3" id="KW-1185">Reference proteome</keyword>
<organism evidence="2 3">
    <name type="scientific">Microlunatus sagamiharensis</name>
    <dbReference type="NCBI Taxonomy" id="546874"/>
    <lineage>
        <taxon>Bacteria</taxon>
        <taxon>Bacillati</taxon>
        <taxon>Actinomycetota</taxon>
        <taxon>Actinomycetes</taxon>
        <taxon>Propionibacteriales</taxon>
        <taxon>Propionibacteriaceae</taxon>
        <taxon>Microlunatus</taxon>
    </lineage>
</organism>
<feature type="transmembrane region" description="Helical" evidence="1">
    <location>
        <begin position="68"/>
        <end position="84"/>
    </location>
</feature>
<dbReference type="STRING" id="546874.SAMN04488544_0152"/>
<keyword evidence="1" id="KW-0472">Membrane</keyword>
<protein>
    <submittedName>
        <fullName evidence="2">Uncharacterized protein</fullName>
    </submittedName>
</protein>